<reference evidence="11 12" key="1">
    <citation type="submission" date="2016-10" db="EMBL/GenBank/DDBJ databases">
        <authorList>
            <person name="de Groot N.N."/>
        </authorList>
    </citation>
    <scope>NUCLEOTIDE SEQUENCE [LARGE SCALE GENOMIC DNA]</scope>
    <source>
        <strain evidence="11 12">CPCC 201354</strain>
    </source>
</reference>
<dbReference type="PANTHER" id="PTHR45436">
    <property type="entry name" value="SENSOR HISTIDINE KINASE YKOH"/>
    <property type="match status" value="1"/>
</dbReference>
<dbReference type="Pfam" id="PF00672">
    <property type="entry name" value="HAMP"/>
    <property type="match status" value="1"/>
</dbReference>
<feature type="transmembrane region" description="Helical" evidence="9">
    <location>
        <begin position="34"/>
        <end position="58"/>
    </location>
</feature>
<dbReference type="RefSeq" id="WP_093173177.1">
    <property type="nucleotide sequence ID" value="NZ_FNCN01000025.1"/>
</dbReference>
<proteinExistence type="predicted"/>
<sequence length="261" mass="28538">MAAERPAKPAPGRPHLGVPRAGQWWRRRDLRFRLTAAATAVFALALTTSAFVMVRLLAGELLQTIDDDAHQRARTVVADADTGRLTNPIVSPEGTMVQVIEADQRIIHATAGTDRLVPLLSPAERERALRLAKPLSIDGRPYGIAAPLRVVVLSADRGRTVIAAKSSAEVERSITTTGKVMHLGIPLLLVMFAWTTHLITGRTLRPIMELRRGAADITGTARSRRLPVPESRDEVHSLATTLNDMLSRLEAAELRQRALDE</sequence>
<accession>A0A1G8G4C8</accession>
<dbReference type="EC" id="2.7.13.3" evidence="2"/>
<dbReference type="OrthoDB" id="5242752at2"/>
<evidence type="ECO:0000256" key="7">
    <source>
        <dbReference type="ARBA" id="ARBA00022989"/>
    </source>
</evidence>
<dbReference type="STRING" id="504805.SAMN05421505_12578"/>
<keyword evidence="4" id="KW-0808">Transferase</keyword>
<dbReference type="PROSITE" id="PS50885">
    <property type="entry name" value="HAMP"/>
    <property type="match status" value="1"/>
</dbReference>
<dbReference type="AlphaFoldDB" id="A0A1G8G4C8"/>
<keyword evidence="12" id="KW-1185">Reference proteome</keyword>
<evidence type="ECO:0000256" key="9">
    <source>
        <dbReference type="SAM" id="Phobius"/>
    </source>
</evidence>
<dbReference type="InterPro" id="IPR003660">
    <property type="entry name" value="HAMP_dom"/>
</dbReference>
<evidence type="ECO:0000256" key="4">
    <source>
        <dbReference type="ARBA" id="ARBA00022679"/>
    </source>
</evidence>
<evidence type="ECO:0000256" key="3">
    <source>
        <dbReference type="ARBA" id="ARBA00022553"/>
    </source>
</evidence>
<keyword evidence="8" id="KW-0902">Two-component regulatory system</keyword>
<dbReference type="CDD" id="cd06225">
    <property type="entry name" value="HAMP"/>
    <property type="match status" value="1"/>
</dbReference>
<gene>
    <name evidence="11" type="ORF">SAMN05421505_12578</name>
</gene>
<dbReference type="GO" id="GO:0000160">
    <property type="term" value="P:phosphorelay signal transduction system"/>
    <property type="evidence" value="ECO:0007669"/>
    <property type="project" value="UniProtKB-KW"/>
</dbReference>
<evidence type="ECO:0000259" key="10">
    <source>
        <dbReference type="PROSITE" id="PS50885"/>
    </source>
</evidence>
<organism evidence="11 12">
    <name type="scientific">Sinosporangium album</name>
    <dbReference type="NCBI Taxonomy" id="504805"/>
    <lineage>
        <taxon>Bacteria</taxon>
        <taxon>Bacillati</taxon>
        <taxon>Actinomycetota</taxon>
        <taxon>Actinomycetes</taxon>
        <taxon>Streptosporangiales</taxon>
        <taxon>Streptosporangiaceae</taxon>
        <taxon>Sinosporangium</taxon>
    </lineage>
</organism>
<evidence type="ECO:0000256" key="1">
    <source>
        <dbReference type="ARBA" id="ARBA00000085"/>
    </source>
</evidence>
<evidence type="ECO:0000256" key="5">
    <source>
        <dbReference type="ARBA" id="ARBA00022692"/>
    </source>
</evidence>
<keyword evidence="6" id="KW-0418">Kinase</keyword>
<dbReference type="Gene3D" id="6.10.340.10">
    <property type="match status" value="1"/>
</dbReference>
<keyword evidence="3" id="KW-0597">Phosphoprotein</keyword>
<name>A0A1G8G4C8_9ACTN</name>
<dbReference type="GO" id="GO:0005886">
    <property type="term" value="C:plasma membrane"/>
    <property type="evidence" value="ECO:0007669"/>
    <property type="project" value="TreeGrafter"/>
</dbReference>
<keyword evidence="5 9" id="KW-0812">Transmembrane</keyword>
<dbReference type="InterPro" id="IPR050428">
    <property type="entry name" value="TCS_sensor_his_kinase"/>
</dbReference>
<dbReference type="EMBL" id="FNCN01000025">
    <property type="protein sequence ID" value="SDH89150.1"/>
    <property type="molecule type" value="Genomic_DNA"/>
</dbReference>
<keyword evidence="9" id="KW-0472">Membrane</keyword>
<evidence type="ECO:0000313" key="12">
    <source>
        <dbReference type="Proteomes" id="UP000198923"/>
    </source>
</evidence>
<evidence type="ECO:0000256" key="2">
    <source>
        <dbReference type="ARBA" id="ARBA00012438"/>
    </source>
</evidence>
<protein>
    <recommendedName>
        <fullName evidence="2">histidine kinase</fullName>
        <ecNumber evidence="2">2.7.13.3</ecNumber>
    </recommendedName>
</protein>
<evidence type="ECO:0000256" key="6">
    <source>
        <dbReference type="ARBA" id="ARBA00022777"/>
    </source>
</evidence>
<evidence type="ECO:0000256" key="8">
    <source>
        <dbReference type="ARBA" id="ARBA00023012"/>
    </source>
</evidence>
<evidence type="ECO:0000313" key="11">
    <source>
        <dbReference type="EMBL" id="SDH89150.1"/>
    </source>
</evidence>
<dbReference type="SMART" id="SM00304">
    <property type="entry name" value="HAMP"/>
    <property type="match status" value="1"/>
</dbReference>
<dbReference type="GO" id="GO:0004673">
    <property type="term" value="F:protein histidine kinase activity"/>
    <property type="evidence" value="ECO:0007669"/>
    <property type="project" value="UniProtKB-EC"/>
</dbReference>
<comment type="catalytic activity">
    <reaction evidence="1">
        <text>ATP + protein L-histidine = ADP + protein N-phospho-L-histidine.</text>
        <dbReference type="EC" id="2.7.13.3"/>
    </reaction>
</comment>
<dbReference type="PANTHER" id="PTHR45436:SF5">
    <property type="entry name" value="SENSOR HISTIDINE KINASE TRCS"/>
    <property type="match status" value="1"/>
</dbReference>
<dbReference type="Proteomes" id="UP000198923">
    <property type="component" value="Unassembled WGS sequence"/>
</dbReference>
<dbReference type="SUPFAM" id="SSF158472">
    <property type="entry name" value="HAMP domain-like"/>
    <property type="match status" value="1"/>
</dbReference>
<keyword evidence="7 9" id="KW-1133">Transmembrane helix</keyword>
<feature type="domain" description="HAMP" evidence="10">
    <location>
        <begin position="201"/>
        <end position="254"/>
    </location>
</feature>